<accession>A0A6V2GEA3</accession>
<evidence type="ECO:0000256" key="3">
    <source>
        <dbReference type="SAM" id="SignalP"/>
    </source>
</evidence>
<organism evidence="5">
    <name type="scientific">Ditylum brightwellii</name>
    <dbReference type="NCBI Taxonomy" id="49249"/>
    <lineage>
        <taxon>Eukaryota</taxon>
        <taxon>Sar</taxon>
        <taxon>Stramenopiles</taxon>
        <taxon>Ochrophyta</taxon>
        <taxon>Bacillariophyta</taxon>
        <taxon>Mediophyceae</taxon>
        <taxon>Lithodesmiophycidae</taxon>
        <taxon>Lithodesmiales</taxon>
        <taxon>Lithodesmiaceae</taxon>
        <taxon>Ditylum</taxon>
    </lineage>
</organism>
<dbReference type="EMBL" id="HBNS01022788">
    <property type="protein sequence ID" value="CAE4613164.1"/>
    <property type="molecule type" value="Transcribed_RNA"/>
</dbReference>
<keyword evidence="2" id="KW-0472">Membrane</keyword>
<feature type="signal peptide" evidence="3">
    <location>
        <begin position="1"/>
        <end position="21"/>
    </location>
</feature>
<gene>
    <name evidence="4" type="ORF">DBRI00130_LOCUS17998</name>
    <name evidence="5" type="ORF">DBRI00130_LOCUS18000</name>
</gene>
<evidence type="ECO:0000256" key="2">
    <source>
        <dbReference type="SAM" id="Phobius"/>
    </source>
</evidence>
<feature type="chain" id="PRO_5036192611" evidence="3">
    <location>
        <begin position="22"/>
        <end position="355"/>
    </location>
</feature>
<proteinExistence type="predicted"/>
<keyword evidence="2" id="KW-1133">Transmembrane helix</keyword>
<protein>
    <submittedName>
        <fullName evidence="5">Uncharacterized protein</fullName>
    </submittedName>
</protein>
<keyword evidence="2" id="KW-0812">Transmembrane</keyword>
<dbReference type="AlphaFoldDB" id="A0A6V2GEA3"/>
<evidence type="ECO:0000256" key="1">
    <source>
        <dbReference type="SAM" id="MobiDB-lite"/>
    </source>
</evidence>
<evidence type="ECO:0000313" key="5">
    <source>
        <dbReference type="EMBL" id="CAE4613168.1"/>
    </source>
</evidence>
<keyword evidence="3" id="KW-0732">Signal</keyword>
<evidence type="ECO:0000313" key="4">
    <source>
        <dbReference type="EMBL" id="CAE4613164.1"/>
    </source>
</evidence>
<feature type="transmembrane region" description="Helical" evidence="2">
    <location>
        <begin position="259"/>
        <end position="276"/>
    </location>
</feature>
<name>A0A6V2GEA3_9STRA</name>
<dbReference type="EMBL" id="HBNS01022790">
    <property type="protein sequence ID" value="CAE4613168.1"/>
    <property type="molecule type" value="Transcribed_RNA"/>
</dbReference>
<feature type="region of interest" description="Disordered" evidence="1">
    <location>
        <begin position="315"/>
        <end position="336"/>
    </location>
</feature>
<reference evidence="5" key="1">
    <citation type="submission" date="2021-01" db="EMBL/GenBank/DDBJ databases">
        <authorList>
            <person name="Corre E."/>
            <person name="Pelletier E."/>
            <person name="Niang G."/>
            <person name="Scheremetjew M."/>
            <person name="Finn R."/>
            <person name="Kale V."/>
            <person name="Holt S."/>
            <person name="Cochrane G."/>
            <person name="Meng A."/>
            <person name="Brown T."/>
            <person name="Cohen L."/>
        </authorList>
    </citation>
    <scope>NUCLEOTIDE SEQUENCE</scope>
    <source>
        <strain evidence="5">GSO104</strain>
    </source>
</reference>
<sequence length="355" mass="38787">MTMRLVLVTAVALFQTVNVSAVDCGCPETCTSEALNESGDSPFRCGERISWLMKHHDLPEANACAISSRRGAENESGEDIGITPCRYEACHPEGCASKLDVQPDFHLLHNCGCPGTCTDDVMGETLPNMPFSCLARITYMVHHHHNPEFDACAMAVEEGYCQSACQPVMCGSTLVEPTETTVAMREGPFTKTAAAPAKAATTEDVHAIDWDEASEEADTEVEVWGEISQDMEDETIIIEKQEASTRNDSKTSSRFSPEFAFFLVGVATSGAIFFIYGKRSQNPSFTEEEQPSPRSLSPTSLSITSLSPRTFSSFFNDNPPKLYKAEPRGNPLSLDENDFDIPLELPCHSSESSLI</sequence>